<name>A0A7I7QZF1_9MYCO</name>
<dbReference type="SUPFAM" id="SSF52091">
    <property type="entry name" value="SpoIIaa-like"/>
    <property type="match status" value="1"/>
</dbReference>
<evidence type="ECO:0000313" key="3">
    <source>
        <dbReference type="Proteomes" id="UP000467193"/>
    </source>
</evidence>
<sequence length="140" mass="14492">MSNPFRATRDTLPCRRGAHFEAGQIGPSIALHSITGEIDAANATAVSQFVEANLGGAGRLILDLRGLTFCGTHGFSAIHRVNVISSRQATSLAILAGDEVDRILRICDPGGGLPVVRTLEAAISAVASPASPHLRLVAGD</sequence>
<dbReference type="PROSITE" id="PS50801">
    <property type="entry name" value="STAS"/>
    <property type="match status" value="1"/>
</dbReference>
<protein>
    <submittedName>
        <fullName evidence="2">Sulfate transporter</fullName>
    </submittedName>
</protein>
<dbReference type="InterPro" id="IPR002645">
    <property type="entry name" value="STAS_dom"/>
</dbReference>
<accession>A0A7I7QZF1</accession>
<reference evidence="2 3" key="1">
    <citation type="journal article" date="2019" name="Emerg. Microbes Infect.">
        <title>Comprehensive subspecies identification of 175 nontuberculous mycobacteria species based on 7547 genomic profiles.</title>
        <authorList>
            <person name="Matsumoto Y."/>
            <person name="Kinjo T."/>
            <person name="Motooka D."/>
            <person name="Nabeya D."/>
            <person name="Jung N."/>
            <person name="Uechi K."/>
            <person name="Horii T."/>
            <person name="Iida T."/>
            <person name="Fujita J."/>
            <person name="Nakamura S."/>
        </authorList>
    </citation>
    <scope>NUCLEOTIDE SEQUENCE [LARGE SCALE GENOMIC DNA]</scope>
    <source>
        <strain evidence="2 3">JCM 17899</strain>
    </source>
</reference>
<dbReference type="InterPro" id="IPR036513">
    <property type="entry name" value="STAS_dom_sf"/>
</dbReference>
<dbReference type="Gene3D" id="3.30.750.24">
    <property type="entry name" value="STAS domain"/>
    <property type="match status" value="1"/>
</dbReference>
<proteinExistence type="predicted"/>
<gene>
    <name evidence="2" type="ORF">MSEDJ_57610</name>
</gene>
<dbReference type="KEGG" id="msei:MSEDJ_57610"/>
<dbReference type="CDD" id="cd07043">
    <property type="entry name" value="STAS_anti-anti-sigma_factors"/>
    <property type="match status" value="1"/>
</dbReference>
<dbReference type="AlphaFoldDB" id="A0A7I7QZF1"/>
<evidence type="ECO:0000259" key="1">
    <source>
        <dbReference type="PROSITE" id="PS50801"/>
    </source>
</evidence>
<dbReference type="EMBL" id="AP022588">
    <property type="protein sequence ID" value="BBY31665.1"/>
    <property type="molecule type" value="Genomic_DNA"/>
</dbReference>
<dbReference type="Proteomes" id="UP000467193">
    <property type="component" value="Chromosome"/>
</dbReference>
<dbReference type="RefSeq" id="WP_163801113.1">
    <property type="nucleotide sequence ID" value="NZ_AP022588.1"/>
</dbReference>
<evidence type="ECO:0000313" key="2">
    <source>
        <dbReference type="EMBL" id="BBY31665.1"/>
    </source>
</evidence>
<dbReference type="Pfam" id="PF01740">
    <property type="entry name" value="STAS"/>
    <property type="match status" value="1"/>
</dbReference>
<keyword evidence="3" id="KW-1185">Reference proteome</keyword>
<feature type="domain" description="STAS" evidence="1">
    <location>
        <begin position="27"/>
        <end position="129"/>
    </location>
</feature>
<organism evidence="2 3">
    <name type="scientific">Mycolicibacterium sediminis</name>
    <dbReference type="NCBI Taxonomy" id="1286180"/>
    <lineage>
        <taxon>Bacteria</taxon>
        <taxon>Bacillati</taxon>
        <taxon>Actinomycetota</taxon>
        <taxon>Actinomycetes</taxon>
        <taxon>Mycobacteriales</taxon>
        <taxon>Mycobacteriaceae</taxon>
        <taxon>Mycolicibacterium</taxon>
    </lineage>
</organism>